<dbReference type="Proteomes" id="UP001216139">
    <property type="component" value="Chromosome"/>
</dbReference>
<organism evidence="2 3">
    <name type="scientific">Mucilaginibacter jinjuensis</name>
    <dbReference type="NCBI Taxonomy" id="1176721"/>
    <lineage>
        <taxon>Bacteria</taxon>
        <taxon>Pseudomonadati</taxon>
        <taxon>Bacteroidota</taxon>
        <taxon>Sphingobacteriia</taxon>
        <taxon>Sphingobacteriales</taxon>
        <taxon>Sphingobacteriaceae</taxon>
        <taxon>Mucilaginibacter</taxon>
    </lineage>
</organism>
<gene>
    <name evidence="2" type="ORF">PQO05_10880</name>
</gene>
<reference evidence="2 3" key="1">
    <citation type="submission" date="2023-02" db="EMBL/GenBank/DDBJ databases">
        <title>Genome sequence of Mucilaginibacter jinjuensis strain KACC 16571.</title>
        <authorList>
            <person name="Kim S."/>
            <person name="Heo J."/>
            <person name="Kwon S.-W."/>
        </authorList>
    </citation>
    <scope>NUCLEOTIDE SEQUENCE [LARGE SCALE GENOMIC DNA]</scope>
    <source>
        <strain evidence="2 3">KACC 16571</strain>
    </source>
</reference>
<dbReference type="SMART" id="SM00530">
    <property type="entry name" value="HTH_XRE"/>
    <property type="match status" value="1"/>
</dbReference>
<proteinExistence type="predicted"/>
<keyword evidence="3" id="KW-1185">Reference proteome</keyword>
<dbReference type="Pfam" id="PF13443">
    <property type="entry name" value="HTH_26"/>
    <property type="match status" value="1"/>
</dbReference>
<dbReference type="EMBL" id="CP117167">
    <property type="protein sequence ID" value="WCT14436.1"/>
    <property type="molecule type" value="Genomic_DNA"/>
</dbReference>
<dbReference type="RefSeq" id="WP_273632935.1">
    <property type="nucleotide sequence ID" value="NZ_CP117167.1"/>
</dbReference>
<dbReference type="CDD" id="cd00093">
    <property type="entry name" value="HTH_XRE"/>
    <property type="match status" value="1"/>
</dbReference>
<dbReference type="InterPro" id="IPR001387">
    <property type="entry name" value="Cro/C1-type_HTH"/>
</dbReference>
<evidence type="ECO:0000313" key="3">
    <source>
        <dbReference type="Proteomes" id="UP001216139"/>
    </source>
</evidence>
<protein>
    <submittedName>
        <fullName evidence="2">Helix-turn-helix transcriptional regulator</fullName>
    </submittedName>
</protein>
<accession>A0ABY7TEH2</accession>
<dbReference type="InterPro" id="IPR010982">
    <property type="entry name" value="Lambda_DNA-bd_dom_sf"/>
</dbReference>
<sequence length="82" mass="9404">MFSRGATKSEIDLYIINKVKAYRAENNMSQAVLAIKLEVSDAFIGQIENPRQRAKYNIAHLNKLAQIFNCSPKDFMPERPFV</sequence>
<feature type="domain" description="HTH cro/C1-type" evidence="1">
    <location>
        <begin position="19"/>
        <end position="75"/>
    </location>
</feature>
<dbReference type="SUPFAM" id="SSF47413">
    <property type="entry name" value="lambda repressor-like DNA-binding domains"/>
    <property type="match status" value="1"/>
</dbReference>
<name>A0ABY7TEH2_9SPHI</name>
<dbReference type="Gene3D" id="1.10.260.40">
    <property type="entry name" value="lambda repressor-like DNA-binding domains"/>
    <property type="match status" value="1"/>
</dbReference>
<dbReference type="PROSITE" id="PS50943">
    <property type="entry name" value="HTH_CROC1"/>
    <property type="match status" value="1"/>
</dbReference>
<evidence type="ECO:0000313" key="2">
    <source>
        <dbReference type="EMBL" id="WCT14436.1"/>
    </source>
</evidence>
<evidence type="ECO:0000259" key="1">
    <source>
        <dbReference type="PROSITE" id="PS50943"/>
    </source>
</evidence>